<proteinExistence type="predicted"/>
<dbReference type="RefSeq" id="WP_330217856.1">
    <property type="nucleotide sequence ID" value="NZ_JFYZ01000055.1"/>
</dbReference>
<dbReference type="Gene3D" id="1.20.1260.10">
    <property type="match status" value="1"/>
</dbReference>
<organism evidence="2 3">
    <name type="scientific">Novosphingobium resinovorum</name>
    <dbReference type="NCBI Taxonomy" id="158500"/>
    <lineage>
        <taxon>Bacteria</taxon>
        <taxon>Pseudomonadati</taxon>
        <taxon>Pseudomonadota</taxon>
        <taxon>Alphaproteobacteria</taxon>
        <taxon>Sphingomonadales</taxon>
        <taxon>Sphingomonadaceae</taxon>
        <taxon>Novosphingobium</taxon>
    </lineage>
</organism>
<dbReference type="Proteomes" id="UP000024329">
    <property type="component" value="Unassembled WGS sequence"/>
</dbReference>
<evidence type="ECO:0000313" key="2">
    <source>
        <dbReference type="EMBL" id="EZP71815.1"/>
    </source>
</evidence>
<dbReference type="AlphaFoldDB" id="A0A031JGG2"/>
<comment type="caution">
    <text evidence="2">The sequence shown here is derived from an EMBL/GenBank/DDBJ whole genome shotgun (WGS) entry which is preliminary data.</text>
</comment>
<dbReference type="InterPro" id="IPR025419">
    <property type="entry name" value="DUF4142"/>
</dbReference>
<sequence>MVERNGFVLPIVQPSFPTTQRGANIVIKHNALMAASLAVLSLSACNKKDAEPANEMTSTPAADAMNEAGATSAESPAQVFANIAAASDMFEIEASKLAAEKAQSAKVKTFAEQMIKAHTESTKKLTAAATAATPPITPAPRMTAAQDAQLTDLRSRTGAVFDEAYAKAQVSAHQATLDTLKGYAAGGDQASLKTFATKLVPTVTAHLNMAKAL</sequence>
<dbReference type="PANTHER" id="PTHR38593">
    <property type="entry name" value="BLR2558 PROTEIN"/>
    <property type="match status" value="1"/>
</dbReference>
<protein>
    <submittedName>
        <fullName evidence="2">Putative outer membrane protein</fullName>
    </submittedName>
</protein>
<evidence type="ECO:0000259" key="1">
    <source>
        <dbReference type="Pfam" id="PF13628"/>
    </source>
</evidence>
<dbReference type="PATRIC" id="fig|158500.4.peg.5259"/>
<dbReference type="EMBL" id="JFYZ01000055">
    <property type="protein sequence ID" value="EZP71815.1"/>
    <property type="molecule type" value="Genomic_DNA"/>
</dbReference>
<feature type="domain" description="DUF4142" evidence="1">
    <location>
        <begin position="78"/>
        <end position="213"/>
    </location>
</feature>
<accession>A0A031JGG2</accession>
<dbReference type="InterPro" id="IPR012347">
    <property type="entry name" value="Ferritin-like"/>
</dbReference>
<evidence type="ECO:0000313" key="3">
    <source>
        <dbReference type="Proteomes" id="UP000024329"/>
    </source>
</evidence>
<dbReference type="PANTHER" id="PTHR38593:SF1">
    <property type="entry name" value="BLR2558 PROTEIN"/>
    <property type="match status" value="1"/>
</dbReference>
<dbReference type="Pfam" id="PF13628">
    <property type="entry name" value="DUF4142"/>
    <property type="match status" value="1"/>
</dbReference>
<name>A0A031JGG2_9SPHN</name>
<dbReference type="eggNOG" id="COG3652">
    <property type="taxonomic scope" value="Bacteria"/>
</dbReference>
<reference evidence="2 3" key="1">
    <citation type="submission" date="2014-03" db="EMBL/GenBank/DDBJ databases">
        <title>Whole genome sequence of Novosphingobium resinovorum KF1.</title>
        <authorList>
            <person name="Gan H.M."/>
            <person name="Gan H.Y."/>
            <person name="Chew T.H."/>
            <person name="Savka M.A."/>
        </authorList>
    </citation>
    <scope>NUCLEOTIDE SEQUENCE [LARGE SCALE GENOMIC DNA]</scope>
    <source>
        <strain evidence="2 3">KF1</strain>
    </source>
</reference>
<gene>
    <name evidence="2" type="ORF">BV97_05177</name>
</gene>